<evidence type="ECO:0000256" key="1">
    <source>
        <dbReference type="ARBA" id="ARBA00001974"/>
    </source>
</evidence>
<evidence type="ECO:0000313" key="8">
    <source>
        <dbReference type="Proteomes" id="UP000677668"/>
    </source>
</evidence>
<dbReference type="PANTHER" id="PTHR42913">
    <property type="entry name" value="APOPTOSIS-INDUCING FACTOR 1"/>
    <property type="match status" value="1"/>
</dbReference>
<proteinExistence type="inferred from homology"/>
<comment type="cofactor">
    <cofactor evidence="1">
        <name>FAD</name>
        <dbReference type="ChEBI" id="CHEBI:57692"/>
    </cofactor>
</comment>
<name>A0ABX8B6K6_9BACT</name>
<feature type="domain" description="FAD/NAD(P)-binding" evidence="6">
    <location>
        <begin position="12"/>
        <end position="334"/>
    </location>
</feature>
<accession>A0ABX8B6K6</accession>
<dbReference type="PANTHER" id="PTHR42913:SF3">
    <property type="entry name" value="64 KDA MITOCHONDRIAL NADH DEHYDROGENASE (EUROFUNG)"/>
    <property type="match status" value="1"/>
</dbReference>
<dbReference type="InterPro" id="IPR023753">
    <property type="entry name" value="FAD/NAD-binding_dom"/>
</dbReference>
<keyword evidence="5" id="KW-0560">Oxidoreductase</keyword>
<evidence type="ECO:0000256" key="5">
    <source>
        <dbReference type="ARBA" id="ARBA00023002"/>
    </source>
</evidence>
<dbReference type="Pfam" id="PF07992">
    <property type="entry name" value="Pyr_redox_2"/>
    <property type="match status" value="1"/>
</dbReference>
<sequence length="441" mass="48592">MTAPHTTSSPVDILVLGGGFAGLNTAFQLSNYPWTRPVRITLVDRNDRFLFTPMAYEILTGEVEVWEIAPLYRDILGNRPVRFVQGVIERIDLEKRQVQVGDTTHRYDYLVLALGGRPNFRQVPGADKYSQPFYDLAHVQAYQKHLAHTLDRARQTTDPKMRKALLNFLVVGAGTCGVEVSCKLADYLDAQARVYGLDRQEMEIHLIDRNERILRGVAHRLEPIALDALRRRRVNLVLDWGVTKVTPEGVEIRCDKQGTLKQVAAATITWTGGIEMHPLLTALPVEKDAHGRIRITQQLEVPGQRGVYALGDATHFPTDDGHGLPATAQVAVRQSEIAAWNIRADIEGWMKLPYIYIGLGEMLTLGIGEAGADAFGMCIGGTLGAAMRRAVYLTKLPTMGLKVRVGGTWTGEIAKSLLATGERAVDAVRQAAAQAQTNQAA</sequence>
<dbReference type="EMBL" id="CP072643">
    <property type="protein sequence ID" value="QUV95181.1"/>
    <property type="molecule type" value="Genomic_DNA"/>
</dbReference>
<evidence type="ECO:0000259" key="6">
    <source>
        <dbReference type="Pfam" id="PF07992"/>
    </source>
</evidence>
<reference evidence="7 8" key="1">
    <citation type="submission" date="2021-03" db="EMBL/GenBank/DDBJ databases">
        <title>Genomic and phenotypic characterization of Chloracidobacterium isolates provides evidence for multiple species.</title>
        <authorList>
            <person name="Saini M.K."/>
            <person name="Costas A.M.G."/>
            <person name="Tank M."/>
            <person name="Bryant D.A."/>
        </authorList>
    </citation>
    <scope>NUCLEOTIDE SEQUENCE [LARGE SCALE GENOMIC DNA]</scope>
    <source>
        <strain evidence="7 8">N</strain>
    </source>
</reference>
<dbReference type="Proteomes" id="UP000677668">
    <property type="component" value="Chromosome 2"/>
</dbReference>
<keyword evidence="4" id="KW-0274">FAD</keyword>
<keyword evidence="3" id="KW-0285">Flavoprotein</keyword>
<organism evidence="7 8">
    <name type="scientific">Chloracidobacterium sp. N</name>
    <dbReference type="NCBI Taxonomy" id="2821540"/>
    <lineage>
        <taxon>Bacteria</taxon>
        <taxon>Pseudomonadati</taxon>
        <taxon>Acidobacteriota</taxon>
        <taxon>Terriglobia</taxon>
        <taxon>Terriglobales</taxon>
        <taxon>Acidobacteriaceae</taxon>
        <taxon>Chloracidobacterium</taxon>
        <taxon>Chloracidobacterium aggregatum</taxon>
    </lineage>
</organism>
<comment type="similarity">
    <text evidence="2">Belongs to the NADH dehydrogenase family.</text>
</comment>
<dbReference type="RefSeq" id="WP_211423417.1">
    <property type="nucleotide sequence ID" value="NZ_CP072643.1"/>
</dbReference>
<evidence type="ECO:0000256" key="4">
    <source>
        <dbReference type="ARBA" id="ARBA00022827"/>
    </source>
</evidence>
<evidence type="ECO:0000313" key="7">
    <source>
        <dbReference type="EMBL" id="QUV95181.1"/>
    </source>
</evidence>
<dbReference type="Gene3D" id="3.50.50.100">
    <property type="match status" value="1"/>
</dbReference>
<keyword evidence="8" id="KW-1185">Reference proteome</keyword>
<gene>
    <name evidence="7" type="ORF">J8C05_14255</name>
</gene>
<dbReference type="SUPFAM" id="SSF51905">
    <property type="entry name" value="FAD/NAD(P)-binding domain"/>
    <property type="match status" value="1"/>
</dbReference>
<evidence type="ECO:0000256" key="2">
    <source>
        <dbReference type="ARBA" id="ARBA00005272"/>
    </source>
</evidence>
<dbReference type="InterPro" id="IPR036188">
    <property type="entry name" value="FAD/NAD-bd_sf"/>
</dbReference>
<evidence type="ECO:0000256" key="3">
    <source>
        <dbReference type="ARBA" id="ARBA00022630"/>
    </source>
</evidence>
<dbReference type="PRINTS" id="PR00411">
    <property type="entry name" value="PNDRDTASEI"/>
</dbReference>
<dbReference type="InterPro" id="IPR051169">
    <property type="entry name" value="NADH-Q_oxidoreductase"/>
</dbReference>
<protein>
    <submittedName>
        <fullName evidence="7">NAD(P)/FAD-dependent oxidoreductase</fullName>
    </submittedName>
</protein>
<dbReference type="PRINTS" id="PR00368">
    <property type="entry name" value="FADPNR"/>
</dbReference>